<reference evidence="14 16" key="1">
    <citation type="submission" date="2016-07" db="EMBL/GenBank/DDBJ databases">
        <authorList>
            <person name="Jeong J.-J."/>
            <person name="Kim D.W."/>
            <person name="Sang M.K."/>
            <person name="Choi I.-G."/>
            <person name="Kim K.D."/>
        </authorList>
    </citation>
    <scope>NUCLEOTIDE SEQUENCE [LARGE SCALE GENOMIC DNA]</scope>
    <source>
        <strain evidence="14 16">C-26</strain>
    </source>
</reference>
<dbReference type="Pfam" id="PF00664">
    <property type="entry name" value="ABC_membrane"/>
    <property type="match status" value="1"/>
</dbReference>
<dbReference type="InterPro" id="IPR039421">
    <property type="entry name" value="Type_1_exporter"/>
</dbReference>
<keyword evidence="3" id="KW-1003">Cell membrane</keyword>
<dbReference type="OrthoDB" id="9760358at2"/>
<feature type="domain" description="ABC transporter" evidence="11">
    <location>
        <begin position="492"/>
        <end position="726"/>
    </location>
</feature>
<evidence type="ECO:0000259" key="13">
    <source>
        <dbReference type="PROSITE" id="PS50990"/>
    </source>
</evidence>
<dbReference type="Pfam" id="PF03412">
    <property type="entry name" value="Peptidase_C39"/>
    <property type="match status" value="1"/>
</dbReference>
<protein>
    <submittedName>
        <fullName evidence="14">ABC transporter ATP-binding protein</fullName>
    </submittedName>
    <submittedName>
        <fullName evidence="15">Bacteriocin-processing peptidase. Cysteine peptidase. MEROPS family C39</fullName>
    </submittedName>
</protein>
<keyword evidence="6 14" id="KW-0067">ATP-binding</keyword>
<dbReference type="PROSITE" id="PS50893">
    <property type="entry name" value="ABC_TRANSPORTER_2"/>
    <property type="match status" value="1"/>
</dbReference>
<evidence type="ECO:0000256" key="5">
    <source>
        <dbReference type="ARBA" id="ARBA00022741"/>
    </source>
</evidence>
<sequence>MFKKFPHFTQLEARDCGAACLQIVSKSYGKFFNLDELREICGTTKEGISVYDLCESAEAIGLKALPVKTDFRKLKNEIPLPCIAHWRGSHFIVIYKVKDDKIYVSDPALGLITYSRKEFLNGWLEKTVEKKFRQGVLIALEPTDVFNEIKPTGQSPSFVYILNYLLSHLSPYKTQSIQLIITMIVITLLQIAFPIITQSIVDIGISAKDLSFISLLLVANIILVISTSVGNWIRQSINMHIASRVKVSLLSNYISKLLKLPVSFFENKLVGDILQRSLDYERLQSFIMNSAFSIILALLNIIVFGIILFIYKPSLFFIFLLGSVLYITWTLLFWSIRQKMDIQYFSLQAKNNSHWIETLTNINEIKNNNYEKGKRWKWEKLQVKLYEVGIKLLNVNQIESLGNNLINTLKDVALTFYSAYLVIQGDITIGMLIAIQYILGQLRNPLNEVINFIKSYQTAYISFIRMNEVNQIPEEQDIDVINNVVFPRNKSLTLKNISFRYTNSSPLVINNISLTIPEGKVTAIVGESGSGKSTLLKILMRLYTQTSGEFYIGETNVSNISLKLWRDKIGVVNQDGDVFKDSIKNNIILGAEFDKDLFHKAVVSSNILRDIERLPKGFNTVMGENGRGLSQGQKQRVMIARALYKNPEYLFFDEATNALDSINEARVVKNLSDEYEGKTAIIVAHRLSTIRNADQIIVMQNGNIVEIGNHEELIKKQKYYYRIFTNQISLNSIL</sequence>
<comment type="subcellular location">
    <subcellularLocation>
        <location evidence="1">Cell membrane</location>
        <topology evidence="1">Multi-pass membrane protein</topology>
    </subcellularLocation>
</comment>
<dbReference type="GO" id="GO:0043213">
    <property type="term" value="P:bacteriocin transport"/>
    <property type="evidence" value="ECO:0007669"/>
    <property type="project" value="UniProtKB-KW"/>
</dbReference>
<evidence type="ECO:0000313" key="17">
    <source>
        <dbReference type="Proteomes" id="UP000184069"/>
    </source>
</evidence>
<evidence type="ECO:0000256" key="8">
    <source>
        <dbReference type="ARBA" id="ARBA00022989"/>
    </source>
</evidence>
<dbReference type="Gene3D" id="1.20.1560.10">
    <property type="entry name" value="ABC transporter type 1, transmembrane domain"/>
    <property type="match status" value="1"/>
</dbReference>
<dbReference type="Gene3D" id="3.90.70.10">
    <property type="entry name" value="Cysteine proteinases"/>
    <property type="match status" value="1"/>
</dbReference>
<dbReference type="GO" id="GO:0015031">
    <property type="term" value="P:protein transport"/>
    <property type="evidence" value="ECO:0007669"/>
    <property type="project" value="UniProtKB-KW"/>
</dbReference>
<evidence type="ECO:0000313" key="16">
    <source>
        <dbReference type="Proteomes" id="UP000093508"/>
    </source>
</evidence>
<dbReference type="AlphaFoldDB" id="A0A1M6VNF4"/>
<dbReference type="EMBL" id="MAYF01000001">
    <property type="protein sequence ID" value="OCA80568.1"/>
    <property type="molecule type" value="Genomic_DNA"/>
</dbReference>
<keyword evidence="16" id="KW-1185">Reference proteome</keyword>
<evidence type="ECO:0000256" key="3">
    <source>
        <dbReference type="ARBA" id="ARBA00022475"/>
    </source>
</evidence>
<dbReference type="PROSITE" id="PS00211">
    <property type="entry name" value="ABC_TRANSPORTER_1"/>
    <property type="match status" value="1"/>
</dbReference>
<dbReference type="EMBL" id="FRBM01000001">
    <property type="protein sequence ID" value="SHK82776.1"/>
    <property type="molecule type" value="Genomic_DNA"/>
</dbReference>
<dbReference type="InterPro" id="IPR011527">
    <property type="entry name" value="ABC1_TM_dom"/>
</dbReference>
<evidence type="ECO:0000259" key="11">
    <source>
        <dbReference type="PROSITE" id="PS50893"/>
    </source>
</evidence>
<dbReference type="Proteomes" id="UP000184069">
    <property type="component" value="Unassembled WGS sequence"/>
</dbReference>
<evidence type="ECO:0000256" key="7">
    <source>
        <dbReference type="ARBA" id="ARBA00022927"/>
    </source>
</evidence>
<dbReference type="InterPro" id="IPR005074">
    <property type="entry name" value="Peptidase_C39"/>
</dbReference>
<proteinExistence type="predicted"/>
<dbReference type="PROSITE" id="PS50990">
    <property type="entry name" value="PEPTIDASE_C39"/>
    <property type="match status" value="1"/>
</dbReference>
<name>A0A1M6VNF4_9FLAO</name>
<dbReference type="InterPro" id="IPR017871">
    <property type="entry name" value="ABC_transporter-like_CS"/>
</dbReference>
<dbReference type="Proteomes" id="UP000093508">
    <property type="component" value="Unassembled WGS sequence"/>
</dbReference>
<keyword evidence="7" id="KW-0653">Protein transport</keyword>
<dbReference type="GO" id="GO:0005524">
    <property type="term" value="F:ATP binding"/>
    <property type="evidence" value="ECO:0007669"/>
    <property type="project" value="UniProtKB-KW"/>
</dbReference>
<dbReference type="GO" id="GO:0008233">
    <property type="term" value="F:peptidase activity"/>
    <property type="evidence" value="ECO:0007669"/>
    <property type="project" value="InterPro"/>
</dbReference>
<dbReference type="GO" id="GO:0006508">
    <property type="term" value="P:proteolysis"/>
    <property type="evidence" value="ECO:0007669"/>
    <property type="project" value="InterPro"/>
</dbReference>
<evidence type="ECO:0000256" key="1">
    <source>
        <dbReference type="ARBA" id="ARBA00004651"/>
    </source>
</evidence>
<dbReference type="InterPro" id="IPR003439">
    <property type="entry name" value="ABC_transporter-like_ATP-bd"/>
</dbReference>
<dbReference type="PANTHER" id="PTHR24221">
    <property type="entry name" value="ATP-BINDING CASSETTE SUB-FAMILY B"/>
    <property type="match status" value="1"/>
</dbReference>
<evidence type="ECO:0000259" key="12">
    <source>
        <dbReference type="PROSITE" id="PS50929"/>
    </source>
</evidence>
<dbReference type="InterPro" id="IPR036640">
    <property type="entry name" value="ABC1_TM_sf"/>
</dbReference>
<dbReference type="Pfam" id="PF00005">
    <property type="entry name" value="ABC_tran"/>
    <property type="match status" value="1"/>
</dbReference>
<evidence type="ECO:0000256" key="2">
    <source>
        <dbReference type="ARBA" id="ARBA00022448"/>
    </source>
</evidence>
<dbReference type="CDD" id="cd02418">
    <property type="entry name" value="Peptidase_C39B"/>
    <property type="match status" value="1"/>
</dbReference>
<dbReference type="FunFam" id="3.40.50.300:FF:000221">
    <property type="entry name" value="Multidrug ABC transporter ATP-binding protein"/>
    <property type="match status" value="1"/>
</dbReference>
<feature type="domain" description="Peptidase C39" evidence="13">
    <location>
        <begin position="10"/>
        <end position="130"/>
    </location>
</feature>
<keyword evidence="9" id="KW-0472">Membrane</keyword>
<dbReference type="SUPFAM" id="SSF90123">
    <property type="entry name" value="ABC transporter transmembrane region"/>
    <property type="match status" value="1"/>
</dbReference>
<dbReference type="GO" id="GO:0005886">
    <property type="term" value="C:plasma membrane"/>
    <property type="evidence" value="ECO:0007669"/>
    <property type="project" value="UniProtKB-SubCell"/>
</dbReference>
<evidence type="ECO:0000256" key="10">
    <source>
        <dbReference type="ARBA" id="ARBA00043264"/>
    </source>
</evidence>
<organism evidence="15 17">
    <name type="scientific">Chryseobacterium contaminans</name>
    <dbReference type="NCBI Taxonomy" id="1423959"/>
    <lineage>
        <taxon>Bacteria</taxon>
        <taxon>Pseudomonadati</taxon>
        <taxon>Bacteroidota</taxon>
        <taxon>Flavobacteriia</taxon>
        <taxon>Flavobacteriales</taxon>
        <taxon>Weeksellaceae</taxon>
        <taxon>Chryseobacterium group</taxon>
        <taxon>Chryseobacterium</taxon>
    </lineage>
</organism>
<dbReference type="GO" id="GO:0034040">
    <property type="term" value="F:ATPase-coupled lipid transmembrane transporter activity"/>
    <property type="evidence" value="ECO:0007669"/>
    <property type="project" value="TreeGrafter"/>
</dbReference>
<keyword evidence="4" id="KW-0812">Transmembrane</keyword>
<reference evidence="15 17" key="2">
    <citation type="submission" date="2016-11" db="EMBL/GenBank/DDBJ databases">
        <authorList>
            <person name="Jaros S."/>
            <person name="Januszkiewicz K."/>
            <person name="Wedrychowicz H."/>
        </authorList>
    </citation>
    <scope>NUCLEOTIDE SEQUENCE [LARGE SCALE GENOMIC DNA]</scope>
    <source>
        <strain evidence="15 17">DSM 27621</strain>
    </source>
</reference>
<evidence type="ECO:0000256" key="6">
    <source>
        <dbReference type="ARBA" id="ARBA00022840"/>
    </source>
</evidence>
<dbReference type="PANTHER" id="PTHR24221:SF654">
    <property type="entry name" value="ATP-BINDING CASSETTE SUB-FAMILY B MEMBER 6"/>
    <property type="match status" value="1"/>
</dbReference>
<keyword evidence="10" id="KW-0080">Bacteriocin transport</keyword>
<dbReference type="SMART" id="SM00382">
    <property type="entry name" value="AAA"/>
    <property type="match status" value="1"/>
</dbReference>
<dbReference type="GO" id="GO:0016887">
    <property type="term" value="F:ATP hydrolysis activity"/>
    <property type="evidence" value="ECO:0007669"/>
    <property type="project" value="InterPro"/>
</dbReference>
<keyword evidence="2" id="KW-0813">Transport</keyword>
<dbReference type="InterPro" id="IPR003593">
    <property type="entry name" value="AAA+_ATPase"/>
</dbReference>
<dbReference type="CDD" id="cd18571">
    <property type="entry name" value="ABC_6TM_peptidase_like"/>
    <property type="match status" value="1"/>
</dbReference>
<dbReference type="Gene3D" id="3.40.50.300">
    <property type="entry name" value="P-loop containing nucleotide triphosphate hydrolases"/>
    <property type="match status" value="1"/>
</dbReference>
<feature type="domain" description="ABC transmembrane type-1" evidence="12">
    <location>
        <begin position="177"/>
        <end position="458"/>
    </location>
</feature>
<keyword evidence="5" id="KW-0547">Nucleotide-binding</keyword>
<gene>
    <name evidence="14" type="ORF">BBH99_00250</name>
    <name evidence="15" type="ORF">SAMN05444407_101283</name>
</gene>
<dbReference type="GO" id="GO:0140359">
    <property type="term" value="F:ABC-type transporter activity"/>
    <property type="evidence" value="ECO:0007669"/>
    <property type="project" value="InterPro"/>
</dbReference>
<dbReference type="InterPro" id="IPR027417">
    <property type="entry name" value="P-loop_NTPase"/>
</dbReference>
<dbReference type="PROSITE" id="PS50929">
    <property type="entry name" value="ABC_TM1F"/>
    <property type="match status" value="1"/>
</dbReference>
<evidence type="ECO:0000313" key="14">
    <source>
        <dbReference type="EMBL" id="OCA80568.1"/>
    </source>
</evidence>
<keyword evidence="8" id="KW-1133">Transmembrane helix</keyword>
<dbReference type="RefSeq" id="WP_066690383.1">
    <property type="nucleotide sequence ID" value="NZ_FRBM01000001.1"/>
</dbReference>
<evidence type="ECO:0000313" key="15">
    <source>
        <dbReference type="EMBL" id="SHK82776.1"/>
    </source>
</evidence>
<dbReference type="STRING" id="1423959.SAMN05444407_101283"/>
<accession>A0A1M6VNF4</accession>
<dbReference type="SUPFAM" id="SSF52540">
    <property type="entry name" value="P-loop containing nucleoside triphosphate hydrolases"/>
    <property type="match status" value="1"/>
</dbReference>
<evidence type="ECO:0000256" key="4">
    <source>
        <dbReference type="ARBA" id="ARBA00022692"/>
    </source>
</evidence>
<evidence type="ECO:0000256" key="9">
    <source>
        <dbReference type="ARBA" id="ARBA00023136"/>
    </source>
</evidence>